<dbReference type="RefSeq" id="YP_004323436.1">
    <property type="nucleotide sequence ID" value="NC_015284.1"/>
</dbReference>
<dbReference type="KEGG" id="vg:10327938"/>
<feature type="transmembrane region" description="Helical" evidence="1">
    <location>
        <begin position="12"/>
        <end position="37"/>
    </location>
</feature>
<evidence type="ECO:0000313" key="3">
    <source>
        <dbReference type="Proteomes" id="UP000006538"/>
    </source>
</evidence>
<name>E3SSR7_9CAUD</name>
<accession>E3SSR7</accession>
<keyword evidence="3" id="KW-1185">Reference proteome</keyword>
<dbReference type="Proteomes" id="UP000006538">
    <property type="component" value="Segment"/>
</dbReference>
<protein>
    <submittedName>
        <fullName evidence="2">Uncharacterized protein</fullName>
    </submittedName>
</protein>
<keyword evidence="1" id="KW-1133">Transmembrane helix</keyword>
<dbReference type="GeneID" id="10327938"/>
<evidence type="ECO:0000313" key="2">
    <source>
        <dbReference type="EMBL" id="ADO99845.1"/>
    </source>
</evidence>
<keyword evidence="1" id="KW-0812">Transmembrane</keyword>
<evidence type="ECO:0000256" key="1">
    <source>
        <dbReference type="SAM" id="Phobius"/>
    </source>
</evidence>
<dbReference type="EMBL" id="GU075905">
    <property type="protein sequence ID" value="ADO99845.1"/>
    <property type="molecule type" value="Genomic_DNA"/>
</dbReference>
<sequence length="38" mass="4248">MTDFSPREFLRLIALFFAEILNISAADVPVGLVAYFLS</sequence>
<gene>
    <name evidence="2" type="ORF">PHM2_067</name>
</gene>
<organism evidence="2 3">
    <name type="scientific">Prochlorococcus phage P-HM2</name>
    <dbReference type="NCBI Taxonomy" id="445696"/>
    <lineage>
        <taxon>Viruses</taxon>
        <taxon>Duplodnaviria</taxon>
        <taxon>Heunggongvirae</taxon>
        <taxon>Uroviricota</taxon>
        <taxon>Caudoviricetes</taxon>
        <taxon>Eurybiavirus</taxon>
        <taxon>Eurybiavirus PHM2</taxon>
    </lineage>
</organism>
<proteinExistence type="predicted"/>
<keyword evidence="1" id="KW-0472">Membrane</keyword>
<reference evidence="2 3" key="1">
    <citation type="journal article" date="2010" name="Environ. Microbiol.">
        <title>Genomic analysis of oceanic cyanobacterial myoviruses compared with T4-like myoviruses from diverse hosts and environments.</title>
        <authorList>
            <person name="Sullivan M.B."/>
            <person name="Huang K.H."/>
            <person name="Ignacio-Espinoza J.C."/>
            <person name="Berlin A.M."/>
            <person name="Kelly L."/>
            <person name="Weigele P.R."/>
            <person name="DeFrancesco A.S."/>
            <person name="Kern S.E."/>
            <person name="Thompson L.R."/>
            <person name="Young S."/>
            <person name="Yandava C."/>
            <person name="Fu R."/>
            <person name="Krastins B."/>
            <person name="Chase M."/>
            <person name="Sarracino D."/>
            <person name="Osburne M.S."/>
            <person name="Henn M.R."/>
            <person name="Chisholm S.W."/>
        </authorList>
    </citation>
    <scope>NUCLEOTIDE SEQUENCE [LARGE SCALE GENOMIC DNA]</scope>
    <source>
        <strain evidence="2">M4-259</strain>
    </source>
</reference>